<dbReference type="Proteomes" id="UP001500630">
    <property type="component" value="Unassembled WGS sequence"/>
</dbReference>
<dbReference type="RefSeq" id="WP_345572954.1">
    <property type="nucleotide sequence ID" value="NZ_BAABDQ010000034.1"/>
</dbReference>
<reference evidence="4" key="1">
    <citation type="journal article" date="2019" name="Int. J. Syst. Evol. Microbiol.">
        <title>The Global Catalogue of Microorganisms (GCM) 10K type strain sequencing project: providing services to taxonomists for standard genome sequencing and annotation.</title>
        <authorList>
            <consortium name="The Broad Institute Genomics Platform"/>
            <consortium name="The Broad Institute Genome Sequencing Center for Infectious Disease"/>
            <person name="Wu L."/>
            <person name="Ma J."/>
        </authorList>
    </citation>
    <scope>NUCLEOTIDE SEQUENCE [LARGE SCALE GENOMIC DNA]</scope>
    <source>
        <strain evidence="4">JCM 17326</strain>
    </source>
</reference>
<name>A0ABP6Z711_9ACTN</name>
<keyword evidence="2" id="KW-0732">Signal</keyword>
<feature type="chain" id="PRO_5045869743" description="Secreted protein" evidence="2">
    <location>
        <begin position="27"/>
        <end position="152"/>
    </location>
</feature>
<evidence type="ECO:0000256" key="1">
    <source>
        <dbReference type="SAM" id="MobiDB-lite"/>
    </source>
</evidence>
<feature type="region of interest" description="Disordered" evidence="1">
    <location>
        <begin position="68"/>
        <end position="141"/>
    </location>
</feature>
<evidence type="ECO:0000313" key="3">
    <source>
        <dbReference type="EMBL" id="GAA3599291.1"/>
    </source>
</evidence>
<organism evidence="3 4">
    <name type="scientific">Nonomuraea rosea</name>
    <dbReference type="NCBI Taxonomy" id="638574"/>
    <lineage>
        <taxon>Bacteria</taxon>
        <taxon>Bacillati</taxon>
        <taxon>Actinomycetota</taxon>
        <taxon>Actinomycetes</taxon>
        <taxon>Streptosporangiales</taxon>
        <taxon>Streptosporangiaceae</taxon>
        <taxon>Nonomuraea</taxon>
    </lineage>
</organism>
<accession>A0ABP6Z711</accession>
<feature type="compositionally biased region" description="Polar residues" evidence="1">
    <location>
        <begin position="112"/>
        <end position="128"/>
    </location>
</feature>
<feature type="signal peptide" evidence="2">
    <location>
        <begin position="1"/>
        <end position="26"/>
    </location>
</feature>
<gene>
    <name evidence="3" type="ORF">GCM10022419_098770</name>
</gene>
<sequence length="152" mass="15369">MYKRRLAVLGAVAVCAIAGLGGSAMADDHSPTAGTKVTCTSADGKTVENPPALPEGAQEGFKKGVMISPDGEVKHFGSDETTGDETTGNRTGDVIIKEEGSDETPTPPTGAPNLTTPSGAPSLTTPSDAPNLAAPTEGDKAETFKVICLKAE</sequence>
<comment type="caution">
    <text evidence="3">The sequence shown here is derived from an EMBL/GenBank/DDBJ whole genome shotgun (WGS) entry which is preliminary data.</text>
</comment>
<feature type="compositionally biased region" description="Low complexity" evidence="1">
    <location>
        <begin position="84"/>
        <end position="93"/>
    </location>
</feature>
<keyword evidence="4" id="KW-1185">Reference proteome</keyword>
<dbReference type="EMBL" id="BAABDQ010000034">
    <property type="protein sequence ID" value="GAA3599291.1"/>
    <property type="molecule type" value="Genomic_DNA"/>
</dbReference>
<evidence type="ECO:0000313" key="4">
    <source>
        <dbReference type="Proteomes" id="UP001500630"/>
    </source>
</evidence>
<protein>
    <recommendedName>
        <fullName evidence="5">Secreted protein</fullName>
    </recommendedName>
</protein>
<proteinExistence type="predicted"/>
<evidence type="ECO:0000256" key="2">
    <source>
        <dbReference type="SAM" id="SignalP"/>
    </source>
</evidence>
<evidence type="ECO:0008006" key="5">
    <source>
        <dbReference type="Google" id="ProtNLM"/>
    </source>
</evidence>